<feature type="transmembrane region" description="Helical" evidence="1">
    <location>
        <begin position="156"/>
        <end position="177"/>
    </location>
</feature>
<reference evidence="2 3" key="1">
    <citation type="submission" date="2014-07" db="EMBL/GenBank/DDBJ databases">
        <authorList>
            <person name="Wibberg Daniel"/>
        </authorList>
    </citation>
    <scope>NUCLEOTIDE SEQUENCE [LARGE SCALE GENOMIC DNA]</scope>
</reference>
<feature type="transmembrane region" description="Helical" evidence="1">
    <location>
        <begin position="269"/>
        <end position="289"/>
    </location>
</feature>
<keyword evidence="1" id="KW-0812">Transmembrane</keyword>
<dbReference type="AlphaFoldDB" id="A0A090IUI4"/>
<name>A0A090IUI4_9BACI</name>
<feature type="transmembrane region" description="Helical" evidence="1">
    <location>
        <begin position="242"/>
        <end position="263"/>
    </location>
</feature>
<dbReference type="EMBL" id="CCRF01000010">
    <property type="protein sequence ID" value="CEE00098.1"/>
    <property type="molecule type" value="Genomic_DNA"/>
</dbReference>
<feature type="transmembrane region" description="Helical" evidence="1">
    <location>
        <begin position="120"/>
        <end position="141"/>
    </location>
</feature>
<dbReference type="Proteomes" id="UP000040576">
    <property type="component" value="Unassembled WGS sequence"/>
</dbReference>
<dbReference type="RefSeq" id="WP_034767219.1">
    <property type="nucleotide sequence ID" value="NZ_CCRF01000010.1"/>
</dbReference>
<sequence>MELKEFIDKAFEKYEESPELIDFKEELLTNLQDRLKSLEANGIKRTDALRQIQIEFADINKIADEMSLEKKKEVFEMRYMSLRNFVTKTRAAIYTILGVLTVFAIIISCFSYLFLGKVDAVTGVMMLFLAVPLAGFVYMGLTQETATRNPMRPMRAAIYAVAVFVFLFGVILVPIGPMSTFGEAKSLEGALAVLIPFALPSLGVITFLVITEPEHRKAWVLKEAEKQNEWAKNFETSGNAQTFGIMTAALWILAIGAFILLLIMKLWVFSWIPFVVALALMMVLLAYYMKK</sequence>
<proteinExistence type="predicted"/>
<evidence type="ECO:0000313" key="2">
    <source>
        <dbReference type="EMBL" id="CEE00098.1"/>
    </source>
</evidence>
<keyword evidence="1" id="KW-0472">Membrane</keyword>
<gene>
    <name evidence="2" type="ORF">BT1A1_0237</name>
</gene>
<evidence type="ECO:0000256" key="1">
    <source>
        <dbReference type="SAM" id="Phobius"/>
    </source>
</evidence>
<keyword evidence="3" id="KW-1185">Reference proteome</keyword>
<evidence type="ECO:0000313" key="3">
    <source>
        <dbReference type="Proteomes" id="UP000040576"/>
    </source>
</evidence>
<keyword evidence="1" id="KW-1133">Transmembrane helix</keyword>
<feature type="transmembrane region" description="Helical" evidence="1">
    <location>
        <begin position="189"/>
        <end position="210"/>
    </location>
</feature>
<feature type="transmembrane region" description="Helical" evidence="1">
    <location>
        <begin position="91"/>
        <end position="114"/>
    </location>
</feature>
<organism evidence="2 3">
    <name type="scientific">Caldibacillus thermoamylovorans</name>
    <dbReference type="NCBI Taxonomy" id="35841"/>
    <lineage>
        <taxon>Bacteria</taxon>
        <taxon>Bacillati</taxon>
        <taxon>Bacillota</taxon>
        <taxon>Bacilli</taxon>
        <taxon>Bacillales</taxon>
        <taxon>Bacillaceae</taxon>
        <taxon>Caldibacillus</taxon>
    </lineage>
</organism>
<accession>A0A090IUI4</accession>
<protein>
    <submittedName>
        <fullName evidence="2">Putative membrane protein</fullName>
    </submittedName>
</protein>